<name>A0AAD3CQZ8_9STRA</name>
<reference evidence="2 8" key="2">
    <citation type="journal article" date="2021" name="Sci. Rep.">
        <title>The genome of the diatom Chaetoceros tenuissimus carries an ancient integrated fragment of an extant virus.</title>
        <authorList>
            <person name="Hongo Y."/>
            <person name="Kimura K."/>
            <person name="Takaki Y."/>
            <person name="Yoshida Y."/>
            <person name="Baba S."/>
            <person name="Kobayashi G."/>
            <person name="Nagasaki K."/>
            <person name="Hano T."/>
            <person name="Tomaru Y."/>
        </authorList>
    </citation>
    <scope>NUCLEOTIDE SEQUENCE [LARGE SCALE GENOMIC DNA]</scope>
    <source>
        <strain evidence="2 8">NIES-3715</strain>
    </source>
</reference>
<proteinExistence type="predicted"/>
<accession>A0AAD3CQZ8</accession>
<evidence type="ECO:0000313" key="8">
    <source>
        <dbReference type="Proteomes" id="UP001054902"/>
    </source>
</evidence>
<keyword evidence="8" id="KW-1185">Reference proteome</keyword>
<dbReference type="EMBL" id="BLLK01000038">
    <property type="protein sequence ID" value="GFH49245.1"/>
    <property type="molecule type" value="Genomic_DNA"/>
</dbReference>
<dbReference type="EMBL" id="BLLK01000045">
    <property type="protein sequence ID" value="GFH51524.1"/>
    <property type="molecule type" value="Genomic_DNA"/>
</dbReference>
<dbReference type="EMBL" id="BLLK01000027">
    <property type="protein sequence ID" value="GFH48071.1"/>
    <property type="molecule type" value="Genomic_DNA"/>
</dbReference>
<comment type="caution">
    <text evidence="2">The sequence shown here is derived from an EMBL/GenBank/DDBJ whole genome shotgun (WGS) entry which is preliminary data.</text>
</comment>
<dbReference type="EMBL" id="BLLK01000069">
    <property type="protein sequence ID" value="GFH60579.1"/>
    <property type="molecule type" value="Genomic_DNA"/>
</dbReference>
<evidence type="ECO:0000313" key="7">
    <source>
        <dbReference type="EMBL" id="GFH61107.1"/>
    </source>
</evidence>
<gene>
    <name evidence="1" type="ORF">CTEN210_04547</name>
    <name evidence="2" type="ORF">CTEN210_05721</name>
    <name evidence="3" type="ORF">CTEN210_08000</name>
    <name evidence="4" type="ORF">CTEN210_15664</name>
    <name evidence="5" type="ORF">CTEN210_16839</name>
    <name evidence="6" type="ORF">CTEN210_17055</name>
    <name evidence="7" type="ORF">CTEN210_17583</name>
</gene>
<dbReference type="EMBL" id="BLLK01000071">
    <property type="protein sequence ID" value="GFH61107.1"/>
    <property type="molecule type" value="Genomic_DNA"/>
</dbReference>
<evidence type="ECO:0000313" key="1">
    <source>
        <dbReference type="EMBL" id="GFH48071.1"/>
    </source>
</evidence>
<evidence type="ECO:0000313" key="3">
    <source>
        <dbReference type="EMBL" id="GFH51524.1"/>
    </source>
</evidence>
<dbReference type="AlphaFoldDB" id="A0AAD3CQZ8"/>
<protein>
    <submittedName>
        <fullName evidence="2">Uncharacterized protein</fullName>
    </submittedName>
</protein>
<evidence type="ECO:0000313" key="6">
    <source>
        <dbReference type="EMBL" id="GFH60579.1"/>
    </source>
</evidence>
<evidence type="ECO:0000313" key="4">
    <source>
        <dbReference type="EMBL" id="GFH59188.1"/>
    </source>
</evidence>
<dbReference type="Proteomes" id="UP001054902">
    <property type="component" value="Unassembled WGS sequence"/>
</dbReference>
<organism evidence="2 8">
    <name type="scientific">Chaetoceros tenuissimus</name>
    <dbReference type="NCBI Taxonomy" id="426638"/>
    <lineage>
        <taxon>Eukaryota</taxon>
        <taxon>Sar</taxon>
        <taxon>Stramenopiles</taxon>
        <taxon>Ochrophyta</taxon>
        <taxon>Bacillariophyta</taxon>
        <taxon>Coscinodiscophyceae</taxon>
        <taxon>Chaetocerotophycidae</taxon>
        <taxon>Chaetocerotales</taxon>
        <taxon>Chaetocerotaceae</taxon>
        <taxon>Chaetoceros</taxon>
    </lineage>
</organism>
<dbReference type="EMBL" id="BLLK01000062">
    <property type="protein sequence ID" value="GFH59188.1"/>
    <property type="molecule type" value="Genomic_DNA"/>
</dbReference>
<reference evidence="2" key="1">
    <citation type="submission" date="2020-02" db="EMBL/GenBank/DDBJ databases">
        <authorList>
            <person name="Hongo Y."/>
            <person name="Kimura K."/>
            <person name="Takaki Y."/>
            <person name="Tomaru Y."/>
        </authorList>
    </citation>
    <scope>NUCLEOTIDE SEQUENCE</scope>
    <source>
        <strain evidence="2">NIES-3715</strain>
    </source>
</reference>
<evidence type="ECO:0000313" key="2">
    <source>
        <dbReference type="EMBL" id="GFH49245.1"/>
    </source>
</evidence>
<evidence type="ECO:0000313" key="5">
    <source>
        <dbReference type="EMBL" id="GFH60363.1"/>
    </source>
</evidence>
<dbReference type="EMBL" id="BLLK01000069">
    <property type="protein sequence ID" value="GFH60363.1"/>
    <property type="molecule type" value="Genomic_DNA"/>
</dbReference>
<sequence length="458" mass="50437">MPGSKNKKIKAAKKLKAANKQVNTALSTLLSGRNCVNCGKKLNTKVSAYAANIQTLPSSEMDIGYCITCKSDAVQTRKLQRAIQNFPVLVNIMETLPSITRFKFVLNLESPLLELLGLKTEYVIQYGIVDAIASELSVEGCHFLNNMDTVANRFPGRTFTHDEGVDFSIIIFKLPDNKTRFAALGSIHLPSSVLIEEAKSRCLEFNNSGHRSGASTGFVFSDTTSHSLSVVTRKDSTEFVASPNSVNSTVVYDNTGALRAGKKPPGSIISRGIYNDMKCMHRLRSKEKAKRANLYPSYRTTLLAEMKSRIMFLGVAQELGLLSQNPFAKLSEFCKAFPKFSAEKILLEYACSTGEMSNYNALPAHTDGNTSHEVETLCYNGRVAANADNENADAIVKNWLPAFLYCCNAGVLFKIKMGKHIMHCNLTRIMHVADKSRNDANYSRASGPCGPHLDNIKF</sequence>